<dbReference type="OrthoDB" id="1412129at2759"/>
<sequence>MESEISCILRACNSNIRLINNSCVNFIRRQASQVVHTLFRVSRFSASLQIFYYAPPCINALLLNDMR</sequence>
<dbReference type="AlphaFoldDB" id="A0A0R0GBY6"/>
<name>A0A0R0GBY6_SOYBN</name>
<gene>
    <name evidence="1" type="ORF">GLYMA_15G196000</name>
</gene>
<dbReference type="Proteomes" id="UP000008827">
    <property type="component" value="Chromosome 15"/>
</dbReference>
<evidence type="ECO:0000313" key="3">
    <source>
        <dbReference type="Proteomes" id="UP000008827"/>
    </source>
</evidence>
<reference evidence="2" key="2">
    <citation type="submission" date="2018-02" db="UniProtKB">
        <authorList>
            <consortium name="EnsemblPlants"/>
        </authorList>
    </citation>
    <scope>IDENTIFICATION</scope>
    <source>
        <strain evidence="2">Williams 82</strain>
    </source>
</reference>
<proteinExistence type="predicted"/>
<evidence type="ECO:0000313" key="2">
    <source>
        <dbReference type="EnsemblPlants" id="KRH12808"/>
    </source>
</evidence>
<dbReference type="EMBL" id="CM000848">
    <property type="protein sequence ID" value="KRH12808.1"/>
    <property type="molecule type" value="Genomic_DNA"/>
</dbReference>
<reference evidence="1 2" key="1">
    <citation type="journal article" date="2010" name="Nature">
        <title>Genome sequence of the palaeopolyploid soybean.</title>
        <authorList>
            <person name="Schmutz J."/>
            <person name="Cannon S.B."/>
            <person name="Schlueter J."/>
            <person name="Ma J."/>
            <person name="Mitros T."/>
            <person name="Nelson W."/>
            <person name="Hyten D.L."/>
            <person name="Song Q."/>
            <person name="Thelen J.J."/>
            <person name="Cheng J."/>
            <person name="Xu D."/>
            <person name="Hellsten U."/>
            <person name="May G.D."/>
            <person name="Yu Y."/>
            <person name="Sakurai T."/>
            <person name="Umezawa T."/>
            <person name="Bhattacharyya M.K."/>
            <person name="Sandhu D."/>
            <person name="Valliyodan B."/>
            <person name="Lindquist E."/>
            <person name="Peto M."/>
            <person name="Grant D."/>
            <person name="Shu S."/>
            <person name="Goodstein D."/>
            <person name="Barry K."/>
            <person name="Futrell-Griggs M."/>
            <person name="Abernathy B."/>
            <person name="Du J."/>
            <person name="Tian Z."/>
            <person name="Zhu L."/>
            <person name="Gill N."/>
            <person name="Joshi T."/>
            <person name="Libault M."/>
            <person name="Sethuraman A."/>
            <person name="Zhang X.-C."/>
            <person name="Shinozaki K."/>
            <person name="Nguyen H.T."/>
            <person name="Wing R.A."/>
            <person name="Cregan P."/>
            <person name="Specht J."/>
            <person name="Grimwood J."/>
            <person name="Rokhsar D."/>
            <person name="Stacey G."/>
            <person name="Shoemaker R.C."/>
            <person name="Jackson S.A."/>
        </authorList>
    </citation>
    <scope>NUCLEOTIDE SEQUENCE [LARGE SCALE GENOMIC DNA]</scope>
    <source>
        <strain evidence="2">cv. Williams 82</strain>
        <tissue evidence="1">Callus</tissue>
    </source>
</reference>
<dbReference type="InParanoid" id="A0A0R0GBY6"/>
<reference evidence="1" key="3">
    <citation type="submission" date="2018-07" db="EMBL/GenBank/DDBJ databases">
        <title>WGS assembly of Glycine max.</title>
        <authorList>
            <person name="Schmutz J."/>
            <person name="Cannon S."/>
            <person name="Schlueter J."/>
            <person name="Ma J."/>
            <person name="Mitros T."/>
            <person name="Nelson W."/>
            <person name="Hyten D."/>
            <person name="Song Q."/>
            <person name="Thelen J."/>
            <person name="Cheng J."/>
            <person name="Xu D."/>
            <person name="Hellsten U."/>
            <person name="May G."/>
            <person name="Yu Y."/>
            <person name="Sakurai T."/>
            <person name="Umezawa T."/>
            <person name="Bhattacharyya M."/>
            <person name="Sandhu D."/>
            <person name="Valliyodan B."/>
            <person name="Lindquist E."/>
            <person name="Peto M."/>
            <person name="Grant D."/>
            <person name="Shu S."/>
            <person name="Goodstein D."/>
            <person name="Barry K."/>
            <person name="Futrell-Griggs M."/>
            <person name="Abernathy B."/>
            <person name="Du J."/>
            <person name="Tian Z."/>
            <person name="Zhu L."/>
            <person name="Gill N."/>
            <person name="Joshi T."/>
            <person name="Libault M."/>
            <person name="Sethuraman A."/>
            <person name="Zhang X."/>
            <person name="Shinozaki K."/>
            <person name="Nguyen H."/>
            <person name="Wing R."/>
            <person name="Cregan P."/>
            <person name="Specht J."/>
            <person name="Grimwood J."/>
            <person name="Rokhsar D."/>
            <person name="Stacey G."/>
            <person name="Shoemaker R."/>
            <person name="Jackson S."/>
        </authorList>
    </citation>
    <scope>NUCLEOTIDE SEQUENCE</scope>
    <source>
        <tissue evidence="1">Callus</tissue>
    </source>
</reference>
<dbReference type="EnsemblPlants" id="KRH12808">
    <property type="protein sequence ID" value="KRH12808"/>
    <property type="gene ID" value="GLYMA_15G196000"/>
</dbReference>
<protein>
    <submittedName>
        <fullName evidence="1 2">Uncharacterized protein</fullName>
    </submittedName>
</protein>
<accession>A0A0R0GBY6</accession>
<dbReference type="Gramene" id="KRH12808">
    <property type="protein sequence ID" value="KRH12808"/>
    <property type="gene ID" value="GLYMA_15G196000"/>
</dbReference>
<evidence type="ECO:0000313" key="1">
    <source>
        <dbReference type="EMBL" id="KRH12808.1"/>
    </source>
</evidence>
<keyword evidence="3" id="KW-1185">Reference proteome</keyword>
<organism evidence="1">
    <name type="scientific">Glycine max</name>
    <name type="common">Soybean</name>
    <name type="synonym">Glycine hispida</name>
    <dbReference type="NCBI Taxonomy" id="3847"/>
    <lineage>
        <taxon>Eukaryota</taxon>
        <taxon>Viridiplantae</taxon>
        <taxon>Streptophyta</taxon>
        <taxon>Embryophyta</taxon>
        <taxon>Tracheophyta</taxon>
        <taxon>Spermatophyta</taxon>
        <taxon>Magnoliopsida</taxon>
        <taxon>eudicotyledons</taxon>
        <taxon>Gunneridae</taxon>
        <taxon>Pentapetalae</taxon>
        <taxon>rosids</taxon>
        <taxon>fabids</taxon>
        <taxon>Fabales</taxon>
        <taxon>Fabaceae</taxon>
        <taxon>Papilionoideae</taxon>
        <taxon>50 kb inversion clade</taxon>
        <taxon>NPAAA clade</taxon>
        <taxon>indigoferoid/millettioid clade</taxon>
        <taxon>Phaseoleae</taxon>
        <taxon>Glycine</taxon>
        <taxon>Glycine subgen. Soja</taxon>
    </lineage>
</organism>